<dbReference type="AlphaFoldDB" id="H7FLV2"/>
<gene>
    <name evidence="1" type="ORF">HJ01_00150</name>
</gene>
<reference evidence="1 2" key="1">
    <citation type="journal article" date="2014" name="Acta Crystallogr. D">
        <title>Structure-based characterization and antifreeze properties of a hyperactive ice-binding protein from the Antarctic bacterium Flavobacterium frigoris PS1.</title>
        <authorList>
            <person name="Do H."/>
            <person name="Kim S.J."/>
            <person name="Kim H.J."/>
            <person name="Lee J.H."/>
        </authorList>
    </citation>
    <scope>NUCLEOTIDE SEQUENCE [LARGE SCALE GENOMIC DNA]</scope>
    <source>
        <strain evidence="1 2">PS1</strain>
    </source>
</reference>
<sequence>MELLGEMGHNEKYLTDDYILCPDRDMNVNSLMDLLSKSFSH</sequence>
<dbReference type="EMBL" id="AHKF01000004">
    <property type="protein sequence ID" value="EIA10644.1"/>
    <property type="molecule type" value="Genomic_DNA"/>
</dbReference>
<dbReference type="Proteomes" id="UP000005566">
    <property type="component" value="Unassembled WGS sequence"/>
</dbReference>
<organism evidence="1 2">
    <name type="scientific">Flavobacterium frigoris (strain PS1)</name>
    <dbReference type="NCBI Taxonomy" id="1086011"/>
    <lineage>
        <taxon>Bacteria</taxon>
        <taxon>Pseudomonadati</taxon>
        <taxon>Bacteroidota</taxon>
        <taxon>Flavobacteriia</taxon>
        <taxon>Flavobacteriales</taxon>
        <taxon>Flavobacteriaceae</taxon>
        <taxon>Flavobacterium</taxon>
    </lineage>
</organism>
<name>H7FLV2_FLAFP</name>
<accession>H7FLV2</accession>
<evidence type="ECO:0000313" key="1">
    <source>
        <dbReference type="EMBL" id="EIA10644.1"/>
    </source>
</evidence>
<comment type="caution">
    <text evidence="1">The sequence shown here is derived from an EMBL/GenBank/DDBJ whole genome shotgun (WGS) entry which is preliminary data.</text>
</comment>
<dbReference type="PATRIC" id="fig|1086011.3.peg.145"/>
<proteinExistence type="predicted"/>
<keyword evidence="2" id="KW-1185">Reference proteome</keyword>
<evidence type="ECO:0000313" key="2">
    <source>
        <dbReference type="Proteomes" id="UP000005566"/>
    </source>
</evidence>
<protein>
    <submittedName>
        <fullName evidence="1">Uncharacterized protein</fullName>
    </submittedName>
</protein>
<dbReference type="STRING" id="1086011.HJ01_00150"/>